<dbReference type="Pfam" id="PF11789">
    <property type="entry name" value="zf-Nse"/>
    <property type="match status" value="1"/>
</dbReference>
<reference evidence="12 13" key="1">
    <citation type="submission" date="2020-10" db="EMBL/GenBank/DDBJ databases">
        <title>The Coptis chinensis genome and diversification of protoberbering-type alkaloids.</title>
        <authorList>
            <person name="Wang B."/>
            <person name="Shu S."/>
            <person name="Song C."/>
            <person name="Liu Y."/>
        </authorList>
    </citation>
    <scope>NUCLEOTIDE SEQUENCE [LARGE SCALE GENOMIC DNA]</scope>
    <source>
        <strain evidence="12">HL-2020</strain>
        <tissue evidence="12">Leaf</tissue>
    </source>
</reference>
<comment type="caution">
    <text evidence="12">The sequence shown here is derived from an EMBL/GenBank/DDBJ whole genome shotgun (WGS) entry which is preliminary data.</text>
</comment>
<keyword evidence="8" id="KW-0862">Zinc</keyword>
<evidence type="ECO:0000256" key="5">
    <source>
        <dbReference type="ARBA" id="ARBA00022723"/>
    </source>
</evidence>
<evidence type="ECO:0000259" key="11">
    <source>
        <dbReference type="PROSITE" id="PS51044"/>
    </source>
</evidence>
<dbReference type="GO" id="GO:0061665">
    <property type="term" value="F:SUMO ligase activity"/>
    <property type="evidence" value="ECO:0007669"/>
    <property type="project" value="TreeGrafter"/>
</dbReference>
<dbReference type="AlphaFoldDB" id="A0A835LDP5"/>
<dbReference type="GO" id="GO:0000724">
    <property type="term" value="P:double-strand break repair via homologous recombination"/>
    <property type="evidence" value="ECO:0007669"/>
    <property type="project" value="InterPro"/>
</dbReference>
<evidence type="ECO:0000256" key="6">
    <source>
        <dbReference type="ARBA" id="ARBA00022771"/>
    </source>
</evidence>
<evidence type="ECO:0000313" key="12">
    <source>
        <dbReference type="EMBL" id="KAF9588667.1"/>
    </source>
</evidence>
<dbReference type="GO" id="GO:0016925">
    <property type="term" value="P:protein sumoylation"/>
    <property type="evidence" value="ECO:0007669"/>
    <property type="project" value="UniProtKB-UniPathway"/>
</dbReference>
<evidence type="ECO:0000313" key="13">
    <source>
        <dbReference type="Proteomes" id="UP000631114"/>
    </source>
</evidence>
<dbReference type="PANTHER" id="PTHR21330">
    <property type="entry name" value="E3 SUMO-PROTEIN LIGASE NSE2"/>
    <property type="match status" value="1"/>
</dbReference>
<evidence type="ECO:0000256" key="7">
    <source>
        <dbReference type="ARBA" id="ARBA00022786"/>
    </source>
</evidence>
<accession>A0A835LDP5</accession>
<sequence length="243" mass="27033">MATTSATRIRNAATTLYDDNQSLITEIRKFMSTMKGIAVDLEKENQHEMVKGLENGVVELLGVSDECTYLSSAIDSVKNNYQPTDEATDFEKLFEEEIAKIKAGSNSVTPQKRPFLRQFKEAIWNVHHAGQLMPGDEQEDIVMTSTESTLLNVTCPLSGKPVINLQDPVRSLDCKHIYAKKEVMHFIKTKKPIPLCPVAGCPKILQAGKVVCDPLLLIEIDEARTTSNQNTQPAVIEDITEQD</sequence>
<protein>
    <recommendedName>
        <fullName evidence="11">SP-RING-type domain-containing protein</fullName>
    </recommendedName>
</protein>
<gene>
    <name evidence="12" type="ORF">IFM89_014388</name>
</gene>
<dbReference type="CDD" id="cd16651">
    <property type="entry name" value="SPL-RING_NSE2"/>
    <property type="match status" value="1"/>
</dbReference>
<dbReference type="InterPro" id="IPR004181">
    <property type="entry name" value="Znf_MIZ"/>
</dbReference>
<dbReference type="EMBL" id="JADFTS010000009">
    <property type="protein sequence ID" value="KAF9588667.1"/>
    <property type="molecule type" value="Genomic_DNA"/>
</dbReference>
<evidence type="ECO:0000256" key="9">
    <source>
        <dbReference type="ARBA" id="ARBA00023242"/>
    </source>
</evidence>
<keyword evidence="6 10" id="KW-0863">Zinc-finger</keyword>
<comment type="subcellular location">
    <subcellularLocation>
        <location evidence="1">Nucleus</location>
    </subcellularLocation>
</comment>
<dbReference type="GO" id="GO:0008270">
    <property type="term" value="F:zinc ion binding"/>
    <property type="evidence" value="ECO:0007669"/>
    <property type="project" value="UniProtKB-KW"/>
</dbReference>
<organism evidence="12 13">
    <name type="scientific">Coptis chinensis</name>
    <dbReference type="NCBI Taxonomy" id="261450"/>
    <lineage>
        <taxon>Eukaryota</taxon>
        <taxon>Viridiplantae</taxon>
        <taxon>Streptophyta</taxon>
        <taxon>Embryophyta</taxon>
        <taxon>Tracheophyta</taxon>
        <taxon>Spermatophyta</taxon>
        <taxon>Magnoliopsida</taxon>
        <taxon>Ranunculales</taxon>
        <taxon>Ranunculaceae</taxon>
        <taxon>Coptidoideae</taxon>
        <taxon>Coptis</taxon>
    </lineage>
</organism>
<evidence type="ECO:0000256" key="3">
    <source>
        <dbReference type="ARBA" id="ARBA00008212"/>
    </source>
</evidence>
<evidence type="ECO:0000256" key="2">
    <source>
        <dbReference type="ARBA" id="ARBA00004718"/>
    </source>
</evidence>
<evidence type="ECO:0000256" key="10">
    <source>
        <dbReference type="PROSITE-ProRule" id="PRU00452"/>
    </source>
</evidence>
<dbReference type="InterPro" id="IPR026846">
    <property type="entry name" value="Nse2(Mms21)"/>
</dbReference>
<dbReference type="PANTHER" id="PTHR21330:SF1">
    <property type="entry name" value="E3 SUMO-PROTEIN LIGASE NSE2"/>
    <property type="match status" value="1"/>
</dbReference>
<evidence type="ECO:0000256" key="1">
    <source>
        <dbReference type="ARBA" id="ARBA00004123"/>
    </source>
</evidence>
<dbReference type="GO" id="GO:0030915">
    <property type="term" value="C:Smc5-Smc6 complex"/>
    <property type="evidence" value="ECO:0007669"/>
    <property type="project" value="InterPro"/>
</dbReference>
<keyword evidence="5" id="KW-0479">Metal-binding</keyword>
<dbReference type="Proteomes" id="UP000631114">
    <property type="component" value="Unassembled WGS sequence"/>
</dbReference>
<proteinExistence type="inferred from homology"/>
<keyword evidence="4" id="KW-0808">Transferase</keyword>
<dbReference type="GO" id="GO:0005634">
    <property type="term" value="C:nucleus"/>
    <property type="evidence" value="ECO:0007669"/>
    <property type="project" value="UniProtKB-SubCell"/>
</dbReference>
<name>A0A835LDP5_9MAGN</name>
<evidence type="ECO:0000256" key="8">
    <source>
        <dbReference type="ARBA" id="ARBA00022833"/>
    </source>
</evidence>
<comment type="similarity">
    <text evidence="3">Belongs to the NSE2 family.</text>
</comment>
<comment type="pathway">
    <text evidence="2">Protein modification; protein sumoylation.</text>
</comment>
<keyword evidence="9" id="KW-0539">Nucleus</keyword>
<feature type="domain" description="SP-RING-type" evidence="11">
    <location>
        <begin position="137"/>
        <end position="225"/>
    </location>
</feature>
<dbReference type="Gene3D" id="3.30.40.10">
    <property type="entry name" value="Zinc/RING finger domain, C3HC4 (zinc finger)"/>
    <property type="match status" value="1"/>
</dbReference>
<dbReference type="UniPathway" id="UPA00886"/>
<dbReference type="PROSITE" id="PS51044">
    <property type="entry name" value="ZF_SP_RING"/>
    <property type="match status" value="1"/>
</dbReference>
<dbReference type="InterPro" id="IPR013083">
    <property type="entry name" value="Znf_RING/FYVE/PHD"/>
</dbReference>
<keyword evidence="7" id="KW-0833">Ubl conjugation pathway</keyword>
<keyword evidence="13" id="KW-1185">Reference proteome</keyword>
<dbReference type="OrthoDB" id="26899at2759"/>
<evidence type="ECO:0000256" key="4">
    <source>
        <dbReference type="ARBA" id="ARBA00022679"/>
    </source>
</evidence>